<dbReference type="SUPFAM" id="SSF54277">
    <property type="entry name" value="CAD &amp; PB1 domains"/>
    <property type="match status" value="1"/>
</dbReference>
<dbReference type="InterPro" id="IPR001849">
    <property type="entry name" value="PH_domain"/>
</dbReference>
<feature type="domain" description="PB1" evidence="3">
    <location>
        <begin position="1014"/>
        <end position="1097"/>
    </location>
</feature>
<evidence type="ECO:0000313" key="4">
    <source>
        <dbReference type="EMBL" id="KZO93387.1"/>
    </source>
</evidence>
<dbReference type="InterPro" id="IPR053793">
    <property type="entry name" value="PB1-like"/>
</dbReference>
<feature type="compositionally biased region" description="Pro residues" evidence="1">
    <location>
        <begin position="545"/>
        <end position="554"/>
    </location>
</feature>
<dbReference type="GO" id="GO:0030010">
    <property type="term" value="P:establishment of cell polarity"/>
    <property type="evidence" value="ECO:0007669"/>
    <property type="project" value="TreeGrafter"/>
</dbReference>
<dbReference type="PROSITE" id="PS00741">
    <property type="entry name" value="DH_1"/>
    <property type="match status" value="1"/>
</dbReference>
<feature type="compositionally biased region" description="Low complexity" evidence="1">
    <location>
        <begin position="853"/>
        <end position="864"/>
    </location>
</feature>
<feature type="region of interest" description="Disordered" evidence="1">
    <location>
        <begin position="505"/>
        <end position="560"/>
    </location>
</feature>
<evidence type="ECO:0000259" key="3">
    <source>
        <dbReference type="PROSITE" id="PS51745"/>
    </source>
</evidence>
<dbReference type="STRING" id="1330018.A0A167JA61"/>
<dbReference type="AlphaFoldDB" id="A0A167JA61"/>
<dbReference type="Pfam" id="PF00621">
    <property type="entry name" value="RhoGEF"/>
    <property type="match status" value="1"/>
</dbReference>
<accession>A0A167JA61</accession>
<feature type="compositionally biased region" description="Low complexity" evidence="1">
    <location>
        <begin position="833"/>
        <end position="846"/>
    </location>
</feature>
<dbReference type="OrthoDB" id="1594986at2759"/>
<dbReference type="PROSITE" id="PS50010">
    <property type="entry name" value="DH_2"/>
    <property type="match status" value="1"/>
</dbReference>
<dbReference type="GO" id="GO:0000935">
    <property type="term" value="C:division septum"/>
    <property type="evidence" value="ECO:0007669"/>
    <property type="project" value="TreeGrafter"/>
</dbReference>
<dbReference type="InterPro" id="IPR000270">
    <property type="entry name" value="PB1_dom"/>
</dbReference>
<feature type="compositionally biased region" description="Polar residues" evidence="1">
    <location>
        <begin position="94"/>
        <end position="105"/>
    </location>
</feature>
<dbReference type="SMART" id="SM00325">
    <property type="entry name" value="RhoGEF"/>
    <property type="match status" value="1"/>
</dbReference>
<sequence>MAASLRKKSMHGPQPVVLHDTGAGSNASTPTGAGPSAAGPLSAPFIMNTLLNRGASSSSSLYQQCSNLRTRLTRVRGFSVFFPLAAASPLSAHPRNSTIDGQFPNQPKRDSSNPVSQLWDLFRLGVPLVYIWNLDPPYGSEPITSVDARPEALEGEGFSLNDAKKAIIFFSMAITKLKNAGQWKGPPSFTVGELQGDDTNGFVKVVHAVSHLLDLLPTTMLPPADGDTPATAASDALRATLPASGQSSAGPSDEHERARKHVVTELLATERKYVQDLENLHEYATALGRQKILTQDTIHDIFSNLRHILDQQRRFLIEVEKTAELPDAEQDWGVVFTSAQSLFETYIPYCANFSRAGELVVEQMDSLVQLPDAKIDARSELQAFLIKPVQRICRYPLLLKDLLKATPPTNAHHKSVSEGLQAALTYADHVNESQRQYENGQTVRGLRRRVEDWKGHHLDNFGDLVLDEIFMVTKGDQDREYHVFLFEKIILCCKVQHPSSTWKWRSADSQQEQAINPNNGQDGKRKNTLLAGKNNSLLRKGAGTPGPPPPPPPKNARTTPLSLKGRIYLSNIIRAQAEAPQTGPSAYGSYSTAYPLVITWTDVGNTQEFLVLRCRSEEQLRQWEREITKLIAIQRDRREVRSRAASISTSHVPLHERGFSVGADARPPTIPNGNGGPYQHPYMHQQPPRGVRPAFPPSSSAQAQSQSQFDFSDRESDQNIQPRRRDHAASASVPRGQEPPIVPQRARTEGTDGPTNAAWRGQYGYPAPPPMPRMMSNMSAMSGMSGMSAQSEASFGNAPASPLSSTGQLPPSRLGQGSRQSSQSRMRTVQNYASSSTPDVPAVAAAPMPPRKSSASRSDSESTSTGNRSRSVSSPAPYVPQQIRQLPPVPVPPLAINTGNQKRESGSSQSTAEEGTDDSDSPTFPYQSPDTPFGSNDSSLLATASAQQAMPSLQYIRPQPPIPTQGVQVVPMVPVQPPLRTARSQVFSSRSNSPAPQNLPPLPTQPGVPTINKPIMVKVSFRSDLFAITVQRNIGHQELMSKLRRKIELCGGESLGPLRIKYMDEEGDLVSLGGPDDLAMAMEVASASHQIKLFVQP</sequence>
<evidence type="ECO:0008006" key="6">
    <source>
        <dbReference type="Google" id="ProtNLM"/>
    </source>
</evidence>
<feature type="compositionally biased region" description="Low complexity" evidence="1">
    <location>
        <begin position="677"/>
        <end position="688"/>
    </location>
</feature>
<dbReference type="CDD" id="cd13246">
    <property type="entry name" value="PH_Scd1"/>
    <property type="match status" value="1"/>
</dbReference>
<dbReference type="GO" id="GO:0035556">
    <property type="term" value="P:intracellular signal transduction"/>
    <property type="evidence" value="ECO:0007669"/>
    <property type="project" value="InterPro"/>
</dbReference>
<dbReference type="InterPro" id="IPR010481">
    <property type="entry name" value="Cdc24/Scd1_N"/>
</dbReference>
<keyword evidence="5" id="KW-1185">Reference proteome</keyword>
<feature type="compositionally biased region" description="Basic residues" evidence="1">
    <location>
        <begin position="1"/>
        <end position="10"/>
    </location>
</feature>
<dbReference type="Gene3D" id="2.30.29.30">
    <property type="entry name" value="Pleckstrin-homology domain (PH domain)/Phosphotyrosine-binding domain (PTB)"/>
    <property type="match status" value="1"/>
</dbReference>
<dbReference type="InterPro" id="IPR011993">
    <property type="entry name" value="PH-like_dom_sf"/>
</dbReference>
<feature type="region of interest" description="Disordered" evidence="1">
    <location>
        <begin position="985"/>
        <end position="1007"/>
    </location>
</feature>
<feature type="region of interest" description="Disordered" evidence="1">
    <location>
        <begin position="644"/>
        <end position="938"/>
    </location>
</feature>
<feature type="compositionally biased region" description="Polar residues" evidence="1">
    <location>
        <begin position="865"/>
        <end position="874"/>
    </location>
</feature>
<dbReference type="InterPro" id="IPR053026">
    <property type="entry name" value="CDC42_GEF"/>
</dbReference>
<feature type="compositionally biased region" description="Polar residues" evidence="1">
    <location>
        <begin position="505"/>
        <end position="521"/>
    </location>
</feature>
<dbReference type="InterPro" id="IPR035899">
    <property type="entry name" value="DBL_dom_sf"/>
</dbReference>
<dbReference type="CDD" id="cd00160">
    <property type="entry name" value="RhoGEF"/>
    <property type="match status" value="1"/>
</dbReference>
<dbReference type="Pfam" id="PF06395">
    <property type="entry name" value="CDC24"/>
    <property type="match status" value="1"/>
</dbReference>
<dbReference type="GO" id="GO:0005737">
    <property type="term" value="C:cytoplasm"/>
    <property type="evidence" value="ECO:0007669"/>
    <property type="project" value="TreeGrafter"/>
</dbReference>
<evidence type="ECO:0000256" key="1">
    <source>
        <dbReference type="SAM" id="MobiDB-lite"/>
    </source>
</evidence>
<dbReference type="SUPFAM" id="SSF50729">
    <property type="entry name" value="PH domain-like"/>
    <property type="match status" value="1"/>
</dbReference>
<feature type="compositionally biased region" description="Low complexity" evidence="1">
    <location>
        <begin position="697"/>
        <end position="710"/>
    </location>
</feature>
<dbReference type="SMART" id="SM00233">
    <property type="entry name" value="PH"/>
    <property type="match status" value="1"/>
</dbReference>
<feature type="domain" description="DH" evidence="2">
    <location>
        <begin position="258"/>
        <end position="433"/>
    </location>
</feature>
<dbReference type="SMART" id="SM00666">
    <property type="entry name" value="PB1"/>
    <property type="match status" value="1"/>
</dbReference>
<feature type="compositionally biased region" description="Pro residues" evidence="1">
    <location>
        <begin position="997"/>
        <end position="1006"/>
    </location>
</feature>
<proteinExistence type="predicted"/>
<feature type="compositionally biased region" description="Polar residues" evidence="1">
    <location>
        <begin position="921"/>
        <end position="937"/>
    </location>
</feature>
<feature type="compositionally biased region" description="Low complexity" evidence="1">
    <location>
        <begin position="27"/>
        <end position="37"/>
    </location>
</feature>
<feature type="compositionally biased region" description="Polar residues" evidence="1">
    <location>
        <begin position="985"/>
        <end position="996"/>
    </location>
</feature>
<dbReference type="Pfam" id="PF00564">
    <property type="entry name" value="PB1"/>
    <property type="match status" value="1"/>
</dbReference>
<dbReference type="PANTHER" id="PTHR47339:SF1">
    <property type="entry name" value="CELL DIVISION CONTROL PROTEIN 24"/>
    <property type="match status" value="1"/>
</dbReference>
<dbReference type="GO" id="GO:0005085">
    <property type="term" value="F:guanyl-nucleotide exchange factor activity"/>
    <property type="evidence" value="ECO:0007669"/>
    <property type="project" value="InterPro"/>
</dbReference>
<evidence type="ECO:0000313" key="5">
    <source>
        <dbReference type="Proteomes" id="UP000076738"/>
    </source>
</evidence>
<dbReference type="Pfam" id="PF15411">
    <property type="entry name" value="PH_10"/>
    <property type="match status" value="1"/>
</dbReference>
<feature type="compositionally biased region" description="Low complexity" evidence="1">
    <location>
        <begin position="773"/>
        <end position="794"/>
    </location>
</feature>
<dbReference type="GO" id="GO:0031106">
    <property type="term" value="P:septin ring organization"/>
    <property type="evidence" value="ECO:0007669"/>
    <property type="project" value="TreeGrafter"/>
</dbReference>
<reference evidence="4 5" key="1">
    <citation type="journal article" date="2016" name="Mol. Biol. Evol.">
        <title>Comparative Genomics of Early-Diverging Mushroom-Forming Fungi Provides Insights into the Origins of Lignocellulose Decay Capabilities.</title>
        <authorList>
            <person name="Nagy L.G."/>
            <person name="Riley R."/>
            <person name="Tritt A."/>
            <person name="Adam C."/>
            <person name="Daum C."/>
            <person name="Floudas D."/>
            <person name="Sun H."/>
            <person name="Yadav J.S."/>
            <person name="Pangilinan J."/>
            <person name="Larsson K.H."/>
            <person name="Matsuura K."/>
            <person name="Barry K."/>
            <person name="Labutti K."/>
            <person name="Kuo R."/>
            <person name="Ohm R.A."/>
            <person name="Bhattacharya S.S."/>
            <person name="Shirouzu T."/>
            <person name="Yoshinaga Y."/>
            <person name="Martin F.M."/>
            <person name="Grigoriev I.V."/>
            <person name="Hibbett D.S."/>
        </authorList>
    </citation>
    <scope>NUCLEOTIDE SEQUENCE [LARGE SCALE GENOMIC DNA]</scope>
    <source>
        <strain evidence="4 5">TUFC12733</strain>
    </source>
</reference>
<evidence type="ECO:0000259" key="2">
    <source>
        <dbReference type="PROSITE" id="PS50010"/>
    </source>
</evidence>
<gene>
    <name evidence="4" type="ORF">CALVIDRAFT_529571</name>
</gene>
<dbReference type="InterPro" id="IPR000219">
    <property type="entry name" value="DH_dom"/>
</dbReference>
<dbReference type="SUPFAM" id="SSF48065">
    <property type="entry name" value="DBL homology domain (DH-domain)"/>
    <property type="match status" value="1"/>
</dbReference>
<dbReference type="PANTHER" id="PTHR47339">
    <property type="entry name" value="CELL DIVISION CONTROL PROTEIN 24"/>
    <property type="match status" value="1"/>
</dbReference>
<dbReference type="CDD" id="cd05992">
    <property type="entry name" value="PB1"/>
    <property type="match status" value="1"/>
</dbReference>
<dbReference type="EMBL" id="KV417302">
    <property type="protein sequence ID" value="KZO93387.1"/>
    <property type="molecule type" value="Genomic_DNA"/>
</dbReference>
<organism evidence="4 5">
    <name type="scientific">Calocera viscosa (strain TUFC12733)</name>
    <dbReference type="NCBI Taxonomy" id="1330018"/>
    <lineage>
        <taxon>Eukaryota</taxon>
        <taxon>Fungi</taxon>
        <taxon>Dikarya</taxon>
        <taxon>Basidiomycota</taxon>
        <taxon>Agaricomycotina</taxon>
        <taxon>Dacrymycetes</taxon>
        <taxon>Dacrymycetales</taxon>
        <taxon>Dacrymycetaceae</taxon>
        <taxon>Calocera</taxon>
    </lineage>
</organism>
<name>A0A167JA61_CALVF</name>
<feature type="compositionally biased region" description="Low complexity" evidence="1">
    <location>
        <begin position="812"/>
        <end position="825"/>
    </location>
</feature>
<dbReference type="Gene3D" id="1.20.900.10">
    <property type="entry name" value="Dbl homology (DH) domain"/>
    <property type="match status" value="1"/>
</dbReference>
<dbReference type="Gene3D" id="3.10.20.90">
    <property type="entry name" value="Phosphatidylinositol 3-kinase Catalytic Subunit, Chain A, domain 1"/>
    <property type="match status" value="1"/>
</dbReference>
<feature type="region of interest" description="Disordered" evidence="1">
    <location>
        <begin position="93"/>
        <end position="112"/>
    </location>
</feature>
<dbReference type="Proteomes" id="UP000076738">
    <property type="component" value="Unassembled WGS sequence"/>
</dbReference>
<feature type="region of interest" description="Disordered" evidence="1">
    <location>
        <begin position="1"/>
        <end position="37"/>
    </location>
</feature>
<dbReference type="PROSITE" id="PS51745">
    <property type="entry name" value="PB1"/>
    <property type="match status" value="1"/>
</dbReference>
<dbReference type="GO" id="GO:0043332">
    <property type="term" value="C:mating projection tip"/>
    <property type="evidence" value="ECO:0007669"/>
    <property type="project" value="TreeGrafter"/>
</dbReference>
<dbReference type="InterPro" id="IPR001331">
    <property type="entry name" value="GDS_CDC24_CS"/>
</dbReference>
<dbReference type="GO" id="GO:0005634">
    <property type="term" value="C:nucleus"/>
    <property type="evidence" value="ECO:0007669"/>
    <property type="project" value="TreeGrafter"/>
</dbReference>
<protein>
    <recommendedName>
        <fullName evidence="6">DH domain-containing protein</fullName>
    </recommendedName>
</protein>
<dbReference type="InterPro" id="IPR033511">
    <property type="entry name" value="Cdc24/Scd1_PH_dom"/>
</dbReference>